<dbReference type="PANTHER" id="PTHR12561:SF3">
    <property type="entry name" value="LIPOYLTRANSFERASE 1, MITOCHONDRIAL"/>
    <property type="match status" value="1"/>
</dbReference>
<dbReference type="GO" id="GO:0009249">
    <property type="term" value="P:protein lipoylation"/>
    <property type="evidence" value="ECO:0007669"/>
    <property type="project" value="InterPro"/>
</dbReference>
<dbReference type="GO" id="GO:0005737">
    <property type="term" value="C:cytoplasm"/>
    <property type="evidence" value="ECO:0007669"/>
    <property type="project" value="TreeGrafter"/>
</dbReference>
<dbReference type="Gene3D" id="3.30.930.10">
    <property type="entry name" value="Bira Bifunctional Protein, Domain 2"/>
    <property type="match status" value="1"/>
</dbReference>
<dbReference type="STRING" id="1318466.BN85401610"/>
<keyword evidence="3" id="KW-0548">Nucleotidyltransferase</keyword>
<dbReference type="UniPathway" id="UPA00537">
    <property type="reaction ID" value="UER00595"/>
</dbReference>
<keyword evidence="4" id="KW-1185">Reference proteome</keyword>
<dbReference type="GO" id="GO:0017118">
    <property type="term" value="F:lipoyltransferase activity"/>
    <property type="evidence" value="ECO:0007669"/>
    <property type="project" value="TreeGrafter"/>
</dbReference>
<dbReference type="CDD" id="cd16443">
    <property type="entry name" value="LplA"/>
    <property type="match status" value="1"/>
</dbReference>
<evidence type="ECO:0000259" key="2">
    <source>
        <dbReference type="PROSITE" id="PS51733"/>
    </source>
</evidence>
<name>U4KJV7_ALTPJ</name>
<sequence>MITIENNSTDPYFNLALEEYILKNLDLNDDIFLLWQNEPSLIVGRNQNIFEEINLNLAISKGIPFIRRISGGGTVYHDLGNLNYTYITKSKGNINNYELMTKNIIKAFNNINIPVELVGKSDLKINQLKISGNAQFVYKDLLLHHGTLLYKTDLSLLNGLLRPKKEDVDSVSVKSNRSSVTNISDYTEFSLTELKNYLYEFILGSDYKNKMLHLSDTVIEQINLLKNDKYLTWEWNYAESPRCVLKKIHDTYRTEIKIEHGIMTEVKVFNNEIEDTELERLLLNKKFIPGELKSILKNHLEVYDCLFS</sequence>
<evidence type="ECO:0000313" key="3">
    <source>
        <dbReference type="EMBL" id="CCV63738.1"/>
    </source>
</evidence>
<evidence type="ECO:0000313" key="4">
    <source>
        <dbReference type="Proteomes" id="UP000032740"/>
    </source>
</evidence>
<dbReference type="AlphaFoldDB" id="U4KJV7"/>
<dbReference type="RefSeq" id="WP_026654800.1">
    <property type="nucleotide sequence ID" value="NC_022538.1"/>
</dbReference>
<dbReference type="Proteomes" id="UP000032740">
    <property type="component" value="Chromosome"/>
</dbReference>
<accession>U4KJV7</accession>
<dbReference type="PANTHER" id="PTHR12561">
    <property type="entry name" value="LIPOATE-PROTEIN LIGASE"/>
    <property type="match status" value="1"/>
</dbReference>
<dbReference type="InterPro" id="IPR004143">
    <property type="entry name" value="BPL_LPL_catalytic"/>
</dbReference>
<dbReference type="NCBIfam" id="TIGR00545">
    <property type="entry name" value="lipoyltrans"/>
    <property type="match status" value="1"/>
</dbReference>
<dbReference type="Pfam" id="PF21948">
    <property type="entry name" value="LplA-B_cat"/>
    <property type="match status" value="1"/>
</dbReference>
<dbReference type="EC" id="2.7.7.63" evidence="3"/>
<evidence type="ECO:0000256" key="1">
    <source>
        <dbReference type="ARBA" id="ARBA00005085"/>
    </source>
</evidence>
<dbReference type="HOGENOM" id="CLU_022986_0_2_14"/>
<dbReference type="InterPro" id="IPR045864">
    <property type="entry name" value="aa-tRNA-synth_II/BPL/LPL"/>
</dbReference>
<dbReference type="EMBL" id="FO681347">
    <property type="protein sequence ID" value="CCV63738.1"/>
    <property type="molecule type" value="Genomic_DNA"/>
</dbReference>
<gene>
    <name evidence="3" type="primary">lplA</name>
    <name evidence="3" type="ORF">BN85401610</name>
</gene>
<reference evidence="3 4" key="1">
    <citation type="journal article" date="2013" name="J. Mol. Microbiol. Biotechnol.">
        <title>Analysis of the Complete Genomes of Acholeplasma brassicae , A. palmae and A. laidlawii and Their Comparison to the Obligate Parasites from ' Candidatus Phytoplasma'.</title>
        <authorList>
            <person name="Kube M."/>
            <person name="Siewert C."/>
            <person name="Migdoll A.M."/>
            <person name="Duduk B."/>
            <person name="Holz S."/>
            <person name="Rabus R."/>
            <person name="Seemuller E."/>
            <person name="Mitrovic J."/>
            <person name="Muller I."/>
            <person name="Buttner C."/>
            <person name="Reinhardt R."/>
        </authorList>
    </citation>
    <scope>NUCLEOTIDE SEQUENCE [LARGE SCALE GENOMIC DNA]</scope>
    <source>
        <strain evidence="3 4">J233</strain>
    </source>
</reference>
<dbReference type="PROSITE" id="PS51733">
    <property type="entry name" value="BPL_LPL_CATALYTIC"/>
    <property type="match status" value="1"/>
</dbReference>
<proteinExistence type="predicted"/>
<dbReference type="InterPro" id="IPR004562">
    <property type="entry name" value="LipoylTrfase_LipoateP_Ligase"/>
</dbReference>
<comment type="pathway">
    <text evidence="1">Protein modification; protein lipoylation via exogenous pathway; protein N(6)-(lipoyl)lysine from lipoate: step 2/2.</text>
</comment>
<keyword evidence="3" id="KW-0808">Transferase</keyword>
<feature type="domain" description="BPL/LPL catalytic" evidence="2">
    <location>
        <begin position="26"/>
        <end position="202"/>
    </location>
</feature>
<dbReference type="OrthoDB" id="9788148at2"/>
<dbReference type="KEGG" id="apal:BN85401610"/>
<organism evidence="3 4">
    <name type="scientific">Alteracholeplasma palmae (strain ATCC 49389 / J233)</name>
    <name type="common">Acholeplasma palmae</name>
    <dbReference type="NCBI Taxonomy" id="1318466"/>
    <lineage>
        <taxon>Bacteria</taxon>
        <taxon>Bacillati</taxon>
        <taxon>Mycoplasmatota</taxon>
        <taxon>Mollicutes</taxon>
        <taxon>Acholeplasmatales</taxon>
        <taxon>Acholeplasmataceae</taxon>
        <taxon>Acholeplasma</taxon>
    </lineage>
</organism>
<dbReference type="GO" id="GO:0016979">
    <property type="term" value="F:lipoate-protein ligase activity"/>
    <property type="evidence" value="ECO:0007669"/>
    <property type="project" value="TreeGrafter"/>
</dbReference>
<keyword evidence="3" id="KW-0436">Ligase</keyword>
<dbReference type="SUPFAM" id="SSF55681">
    <property type="entry name" value="Class II aaRS and biotin synthetases"/>
    <property type="match status" value="1"/>
</dbReference>
<protein>
    <submittedName>
        <fullName evidence="3">Lipoate-protein ligase A</fullName>
        <ecNumber evidence="3">2.7.7.63</ecNumber>
    </submittedName>
</protein>